<gene>
    <name evidence="2" type="ordered locus">Plabr_1994</name>
</gene>
<dbReference type="EMBL" id="CP002546">
    <property type="protein sequence ID" value="ADY59598.1"/>
    <property type="molecule type" value="Genomic_DNA"/>
</dbReference>
<keyword evidence="3" id="KW-1185">Reference proteome</keyword>
<dbReference type="STRING" id="756272.Plabr_1994"/>
<dbReference type="Gene3D" id="3.30.930.10">
    <property type="entry name" value="Bira Bifunctional Protein, Domain 2"/>
    <property type="match status" value="1"/>
</dbReference>
<dbReference type="Proteomes" id="UP000006860">
    <property type="component" value="Chromosome"/>
</dbReference>
<dbReference type="HOGENOM" id="CLU_022986_5_0_0"/>
<dbReference type="SUPFAM" id="SSF55681">
    <property type="entry name" value="Class II aaRS and biotin synthetases"/>
    <property type="match status" value="1"/>
</dbReference>
<name>F0SIH0_RUBBR</name>
<reference evidence="3" key="1">
    <citation type="submission" date="2011-02" db="EMBL/GenBank/DDBJ databases">
        <title>The complete genome of Planctomyces brasiliensis DSM 5305.</title>
        <authorList>
            <person name="Lucas S."/>
            <person name="Copeland A."/>
            <person name="Lapidus A."/>
            <person name="Bruce D."/>
            <person name="Goodwin L."/>
            <person name="Pitluck S."/>
            <person name="Kyrpides N."/>
            <person name="Mavromatis K."/>
            <person name="Pagani I."/>
            <person name="Ivanova N."/>
            <person name="Ovchinnikova G."/>
            <person name="Lu M."/>
            <person name="Detter J.C."/>
            <person name="Han C."/>
            <person name="Land M."/>
            <person name="Hauser L."/>
            <person name="Markowitz V."/>
            <person name="Cheng J.-F."/>
            <person name="Hugenholtz P."/>
            <person name="Woyke T."/>
            <person name="Wu D."/>
            <person name="Tindall B."/>
            <person name="Pomrenke H.G."/>
            <person name="Brambilla E."/>
            <person name="Klenk H.-P."/>
            <person name="Eisen J.A."/>
        </authorList>
    </citation>
    <scope>NUCLEOTIDE SEQUENCE [LARGE SCALE GENOMIC DNA]</scope>
    <source>
        <strain evidence="3">ATCC 49424 / DSM 5305 / JCM 21570 / NBRC 103401 / IFAM 1448</strain>
    </source>
</reference>
<organism evidence="2 3">
    <name type="scientific">Rubinisphaera brasiliensis (strain ATCC 49424 / DSM 5305 / JCM 21570 / IAM 15109 / NBRC 103401 / IFAM 1448)</name>
    <name type="common">Planctomyces brasiliensis</name>
    <dbReference type="NCBI Taxonomy" id="756272"/>
    <lineage>
        <taxon>Bacteria</taxon>
        <taxon>Pseudomonadati</taxon>
        <taxon>Planctomycetota</taxon>
        <taxon>Planctomycetia</taxon>
        <taxon>Planctomycetales</taxon>
        <taxon>Planctomycetaceae</taxon>
        <taxon>Rubinisphaera</taxon>
    </lineage>
</organism>
<dbReference type="KEGG" id="pbs:Plabr_1994"/>
<dbReference type="PANTHER" id="PTHR43679">
    <property type="entry name" value="OCTANOYLTRANSFERASE LIPM-RELATED"/>
    <property type="match status" value="1"/>
</dbReference>
<proteinExistence type="predicted"/>
<dbReference type="OrthoDB" id="9774653at2"/>
<dbReference type="InterPro" id="IPR004143">
    <property type="entry name" value="BPL_LPL_catalytic"/>
</dbReference>
<feature type="domain" description="BPL/LPL catalytic" evidence="1">
    <location>
        <begin position="36"/>
        <end position="225"/>
    </location>
</feature>
<evidence type="ECO:0000313" key="2">
    <source>
        <dbReference type="EMBL" id="ADY59598.1"/>
    </source>
</evidence>
<sequence length="241" mass="26679">MTSRWTGTAQLLRPPAATTGRRNMAIDEWLLSRAITLGQASFRFYRWNEPTLSLGYFQNKQTLTVPESLEHLARVRRLTGGGAILHDRELTYSLTLPADHPATATPVDLYRQVHQWAIDALARQGISAHFRGQAETDRDGAFLCFLRGDRNDVLIGEQKILGSAQRRRKGAVLQHGSLILQASPLAAEVAGVEELSGKAVDEARLVEDISAQLEQLAGSWQTFDAESESDLAEIAALEDRY</sequence>
<dbReference type="InterPro" id="IPR050664">
    <property type="entry name" value="Octanoyltrans_LipM/LipL"/>
</dbReference>
<dbReference type="PROSITE" id="PS51733">
    <property type="entry name" value="BPL_LPL_CATALYTIC"/>
    <property type="match status" value="1"/>
</dbReference>
<evidence type="ECO:0000313" key="3">
    <source>
        <dbReference type="Proteomes" id="UP000006860"/>
    </source>
</evidence>
<accession>F0SIH0</accession>
<dbReference type="InterPro" id="IPR045864">
    <property type="entry name" value="aa-tRNA-synth_II/BPL/LPL"/>
</dbReference>
<dbReference type="AlphaFoldDB" id="F0SIH0"/>
<dbReference type="Pfam" id="PF21948">
    <property type="entry name" value="LplA-B_cat"/>
    <property type="match status" value="1"/>
</dbReference>
<protein>
    <submittedName>
        <fullName evidence="2">Biotin/lipoate A/B protein ligase</fullName>
    </submittedName>
</protein>
<dbReference type="eggNOG" id="COG0095">
    <property type="taxonomic scope" value="Bacteria"/>
</dbReference>
<dbReference type="RefSeq" id="WP_013628323.1">
    <property type="nucleotide sequence ID" value="NC_015174.1"/>
</dbReference>
<dbReference type="GO" id="GO:0016874">
    <property type="term" value="F:ligase activity"/>
    <property type="evidence" value="ECO:0007669"/>
    <property type="project" value="UniProtKB-KW"/>
</dbReference>
<evidence type="ECO:0000259" key="1">
    <source>
        <dbReference type="PROSITE" id="PS51733"/>
    </source>
</evidence>
<dbReference type="PANTHER" id="PTHR43679:SF2">
    <property type="entry name" value="OCTANOYL-[GCVH]:PROTEIN N-OCTANOYLTRANSFERASE"/>
    <property type="match status" value="1"/>
</dbReference>
<keyword evidence="2" id="KW-0436">Ligase</keyword>